<feature type="compositionally biased region" description="Basic and acidic residues" evidence="1">
    <location>
        <begin position="218"/>
        <end position="227"/>
    </location>
</feature>
<feature type="transmembrane region" description="Helical" evidence="2">
    <location>
        <begin position="369"/>
        <end position="391"/>
    </location>
</feature>
<dbReference type="EMBL" id="FLQW01004923">
    <property type="protein sequence ID" value="SBS97860.1"/>
    <property type="molecule type" value="Genomic_DNA"/>
</dbReference>
<dbReference type="Proteomes" id="UP000078597">
    <property type="component" value="Unassembled WGS sequence"/>
</dbReference>
<accession>A0A1A8X126</accession>
<evidence type="ECO:0000256" key="2">
    <source>
        <dbReference type="SAM" id="Phobius"/>
    </source>
</evidence>
<dbReference type="VEuPathDB" id="PlasmoDB:PmUG01_14010400"/>
<evidence type="ECO:0000256" key="1">
    <source>
        <dbReference type="SAM" id="MobiDB-lite"/>
    </source>
</evidence>
<keyword evidence="2" id="KW-0812">Transmembrane</keyword>
<protein>
    <submittedName>
        <fullName evidence="3">STP1 protein</fullName>
    </submittedName>
</protein>
<gene>
    <name evidence="3" type="ORF">PMALA_061710</name>
</gene>
<name>A0A1A8X126_PLAMA</name>
<dbReference type="AlphaFoldDB" id="A0A1A8X126"/>
<feature type="compositionally biased region" description="Low complexity" evidence="1">
    <location>
        <begin position="233"/>
        <end position="247"/>
    </location>
</feature>
<feature type="compositionally biased region" description="Low complexity" evidence="1">
    <location>
        <begin position="308"/>
        <end position="318"/>
    </location>
</feature>
<proteinExistence type="predicted"/>
<sequence>MEGCASRNYSGLGFAAGHYLVKPEFRQTKNQILSRLASLGKKKIQKEFRKECLELINFLIKKKDEYPKYTDKNRWVPVLRNYFEGAFKRITQHGGCPMIFDEKEKDLLELKYDALDFCETNKVYKTKLSAFKKLGSSTYNCNSDPNCIQHCTEYKDWFTSKKQHFEKNRHLISESCIFKNTSSHFPEKKCNILDLKTFNELPQCLLPKPDASTQAPTEQKEISRSKLDQVNAEDSPVSQDQSPSQVERPPDGQHSPSERQPSSLPEGSRSDQSQLQTTAEDRNQASLTNLDKDTQDSITQKPDAITHSSSSQEILTSSIVKSPGSPELEVDSHIKTIPAATDVSHPKPPPTTPVDSKIQGPVANSHNPYVSSFLITFLIIIVSSFFIKYALMGKFKKKKNIRRKVKFLRILLPSHSVKKDIFLSDDNLDQTIHDDEEIIKKLKIHEHNTINNTNMLKRKKDRSKTIIEVHMEVLEEFRNEEWEFKKGEFLAICLEAYKYEKHRSYPNLINGDQMENIK</sequence>
<feature type="non-terminal residue" evidence="3">
    <location>
        <position position="518"/>
    </location>
</feature>
<evidence type="ECO:0000313" key="4">
    <source>
        <dbReference type="Proteomes" id="UP000078597"/>
    </source>
</evidence>
<organism evidence="3 4">
    <name type="scientific">Plasmodium malariae</name>
    <dbReference type="NCBI Taxonomy" id="5858"/>
    <lineage>
        <taxon>Eukaryota</taxon>
        <taxon>Sar</taxon>
        <taxon>Alveolata</taxon>
        <taxon>Apicomplexa</taxon>
        <taxon>Aconoidasida</taxon>
        <taxon>Haemosporida</taxon>
        <taxon>Plasmodiidae</taxon>
        <taxon>Plasmodium</taxon>
        <taxon>Plasmodium (Plasmodium)</taxon>
    </lineage>
</organism>
<feature type="region of interest" description="Disordered" evidence="1">
    <location>
        <begin position="207"/>
        <end position="359"/>
    </location>
</feature>
<keyword evidence="2" id="KW-1133">Transmembrane helix</keyword>
<feature type="compositionally biased region" description="Polar residues" evidence="1">
    <location>
        <begin position="254"/>
        <end position="289"/>
    </location>
</feature>
<keyword evidence="2" id="KW-0472">Membrane</keyword>
<evidence type="ECO:0000313" key="3">
    <source>
        <dbReference type="EMBL" id="SBS97860.1"/>
    </source>
</evidence>
<reference evidence="4" key="1">
    <citation type="submission" date="2016-05" db="EMBL/GenBank/DDBJ databases">
        <authorList>
            <person name="Naeem Raeece"/>
        </authorList>
    </citation>
    <scope>NUCLEOTIDE SEQUENCE [LARGE SCALE GENOMIC DNA]</scope>
</reference>